<evidence type="ECO:0000313" key="3">
    <source>
        <dbReference type="Proteomes" id="UP000219602"/>
    </source>
</evidence>
<dbReference type="InterPro" id="IPR010730">
    <property type="entry name" value="HET"/>
</dbReference>
<feature type="domain" description="Heterokaryon incompatibility" evidence="1">
    <location>
        <begin position="71"/>
        <end position="231"/>
    </location>
</feature>
<dbReference type="InterPro" id="IPR052895">
    <property type="entry name" value="HetReg/Transcr_Mod"/>
</dbReference>
<dbReference type="Pfam" id="PF06985">
    <property type="entry name" value="HET"/>
    <property type="match status" value="1"/>
</dbReference>
<accession>A0A2H3G9G2</accession>
<comment type="caution">
    <text evidence="2">The sequence shown here is derived from an EMBL/GenBank/DDBJ whole genome shotgun (WGS) entry which is preliminary data.</text>
</comment>
<reference evidence="2 3" key="2">
    <citation type="journal article" date="2017" name="Sci. Rep.">
        <title>A mobile pathogenicity chromosome in Fusarium oxysporum for infection of multiple cucurbit species.</title>
        <authorList>
            <person name="van Dam P."/>
            <person name="Fokkens L."/>
            <person name="Ayukawa Y."/>
            <person name="van der Gragt M."/>
            <person name="Ter Horst A."/>
            <person name="Brankovics B."/>
            <person name="Houterman P.M."/>
            <person name="Arie T."/>
            <person name="Rep M."/>
        </authorList>
    </citation>
    <scope>NUCLEOTIDE SEQUENCE [LARGE SCALE GENOMIC DNA]</scope>
    <source>
        <strain evidence="2 3">Forc016</strain>
    </source>
</reference>
<dbReference type="Proteomes" id="UP000219602">
    <property type="component" value="Chromosome RC"/>
</dbReference>
<organism evidence="2 3">
    <name type="scientific">Fusarium oxysporum f. sp. radicis-cucumerinum</name>
    <dbReference type="NCBI Taxonomy" id="327505"/>
    <lineage>
        <taxon>Eukaryota</taxon>
        <taxon>Fungi</taxon>
        <taxon>Dikarya</taxon>
        <taxon>Ascomycota</taxon>
        <taxon>Pezizomycotina</taxon>
        <taxon>Sordariomycetes</taxon>
        <taxon>Hypocreomycetidae</taxon>
        <taxon>Hypocreales</taxon>
        <taxon>Nectriaceae</taxon>
        <taxon>Fusarium</taxon>
        <taxon>Fusarium oxysporum species complex</taxon>
    </lineage>
</organism>
<name>A0A2H3G9G2_FUSOX</name>
<dbReference type="PANTHER" id="PTHR24148">
    <property type="entry name" value="ANKYRIN REPEAT DOMAIN-CONTAINING PROTEIN 39 HOMOLOG-RELATED"/>
    <property type="match status" value="1"/>
</dbReference>
<sequence length="660" mass="77125">MNDDSNFSLRNIVTNHGKSIASLLLNIGENKQPQRKYLSFIQELECLRLEDSSDGLILIRREINAFEEQDYVALSYTWGNSEQESPVKGKYKFQTRGYKPQLFPSPVRDSVFDRVFSFMRAKGLSMLWIDRHCVKQKTCKTNVICAHERCEDKKRAIETMDLVYSLSKHPVALLGKPIEWEHELDVLFKILSGQFVKELEQTDDDEILQALSLLSRITKDRWWTRAWTFQEDYRGRRNMTLLIRHPEFLEAKKREYEIFSDVPNELCIKSIRFSKEITEFCRAVQDKTPQREDVSHHTKYILGAAGNYKILLESSMPMTPKVIADIQRRGLDDAWDKLAIIANCCQYSIRIDHKQMQKPKSLSISILAMYLLNGEILLNESQKDSSFMLDKTLSQFLEDQAFKEFFAPEGERDLTFNKGCRFIDIEFTPKGIKTEGHLWKLGRIIDPARFLLPLPEAKKKTYSVTQDEQRCLAHLAAELRRLHETTLAMHIERFLSYDPTRQEDNPKNETFSRSYMRLMAKELVKAIKKGKLLRLGRIWNFQEKPNPCSAIFIWTADGAEETTIKRNQSNINNKRGRKPEWKFAFTASRPLKRGFQQHGTNDLDHHVSLEVKWPSSWNHSPSELPQLLVRSWIVGLCFFYDFPRTSVIFSWPSSFNTVIH</sequence>
<evidence type="ECO:0000313" key="2">
    <source>
        <dbReference type="EMBL" id="PCD21769.1"/>
    </source>
</evidence>
<reference evidence="2 3" key="1">
    <citation type="journal article" date="2016" name="Environ. Microbiol.">
        <title>Effector profiles distinguish formae speciales of Fusarium oxysporum.</title>
        <authorList>
            <person name="van Dam P."/>
            <person name="Fokkens L."/>
            <person name="Schmidt S.M."/>
            <person name="Linmans J.H."/>
            <person name="Kistler H.C."/>
            <person name="Ma L.J."/>
            <person name="Rep M."/>
        </authorList>
    </citation>
    <scope>NUCLEOTIDE SEQUENCE [LARGE SCALE GENOMIC DNA]</scope>
    <source>
        <strain evidence="2 3">Forc016</strain>
    </source>
</reference>
<dbReference type="STRING" id="327505.A0A2H3G9G2"/>
<protein>
    <recommendedName>
        <fullName evidence="1">Heterokaryon incompatibility domain-containing protein</fullName>
    </recommendedName>
</protein>
<evidence type="ECO:0000259" key="1">
    <source>
        <dbReference type="Pfam" id="PF06985"/>
    </source>
</evidence>
<dbReference type="EMBL" id="MABQ02000012">
    <property type="protein sequence ID" value="PCD21769.1"/>
    <property type="molecule type" value="Genomic_DNA"/>
</dbReference>
<gene>
    <name evidence="2" type="ORF">AU210_015572</name>
</gene>
<proteinExistence type="predicted"/>
<dbReference type="AlphaFoldDB" id="A0A2H3G9G2"/>
<dbReference type="PANTHER" id="PTHR24148:SF73">
    <property type="entry name" value="HET DOMAIN PROTEIN (AFU_ORTHOLOGUE AFUA_8G01020)"/>
    <property type="match status" value="1"/>
</dbReference>